<reference evidence="2" key="1">
    <citation type="journal article" date="2020" name="Nature">
        <title>Giant virus diversity and host interactions through global metagenomics.</title>
        <authorList>
            <person name="Schulz F."/>
            <person name="Roux S."/>
            <person name="Paez-Espino D."/>
            <person name="Jungbluth S."/>
            <person name="Walsh D.A."/>
            <person name="Denef V.J."/>
            <person name="McMahon K.D."/>
            <person name="Konstantinidis K.T."/>
            <person name="Eloe-Fadrosh E.A."/>
            <person name="Kyrpides N.C."/>
            <person name="Woyke T."/>
        </authorList>
    </citation>
    <scope>NUCLEOTIDE SEQUENCE</scope>
    <source>
        <strain evidence="2">GVMAG-M-3300023184-50</strain>
    </source>
</reference>
<accession>A0A6C0I5L6</accession>
<protein>
    <submittedName>
        <fullName evidence="2">Uncharacterized protein</fullName>
    </submittedName>
</protein>
<name>A0A6C0I5L6_9ZZZZ</name>
<proteinExistence type="predicted"/>
<evidence type="ECO:0000256" key="1">
    <source>
        <dbReference type="SAM" id="MobiDB-lite"/>
    </source>
</evidence>
<feature type="compositionally biased region" description="Acidic residues" evidence="1">
    <location>
        <begin position="240"/>
        <end position="257"/>
    </location>
</feature>
<dbReference type="AlphaFoldDB" id="A0A6C0I5L6"/>
<dbReference type="EMBL" id="MN740114">
    <property type="protein sequence ID" value="QHT88298.1"/>
    <property type="molecule type" value="Genomic_DNA"/>
</dbReference>
<sequence length="298" mass="32355">MAAPAVINVTKINASDVQFAEPRRNKNGGVSIGFKYNSQNVQFRIPQVTFPGGLNVKENPNKDGSVTVSYTMAASMNGGDPYGVEQSKETTDTAKLYNFMLDLQERVIRTAVDRSASWFGKKRSEDSIRDSFNKFVSCSVDKTENGWVPNGKYPPSLRMKLPVYDGKIAMEMIDSEDNDIVLTTDTLSTVFSKGSSAKLVLQAQIYMVGQSFGVTWKPTYGQVFQRKKQSARDFFKRDEDDAEVDVDAEGGDGDAAEAADAAETTAETTQPPAPNTAAAGGGGGESEVTKPARRRKVA</sequence>
<feature type="compositionally biased region" description="Low complexity" evidence="1">
    <location>
        <begin position="258"/>
        <end position="278"/>
    </location>
</feature>
<evidence type="ECO:0000313" key="2">
    <source>
        <dbReference type="EMBL" id="QHT88298.1"/>
    </source>
</evidence>
<organism evidence="2">
    <name type="scientific">viral metagenome</name>
    <dbReference type="NCBI Taxonomy" id="1070528"/>
    <lineage>
        <taxon>unclassified sequences</taxon>
        <taxon>metagenomes</taxon>
        <taxon>organismal metagenomes</taxon>
    </lineage>
</organism>
<feature type="region of interest" description="Disordered" evidence="1">
    <location>
        <begin position="234"/>
        <end position="298"/>
    </location>
</feature>